<dbReference type="OrthoDB" id="6286229at2759"/>
<keyword evidence="5" id="KW-0472">Membrane</keyword>
<keyword evidence="6" id="KW-0732">Signal</keyword>
<feature type="transmembrane region" description="Helical" evidence="5">
    <location>
        <begin position="40"/>
        <end position="62"/>
    </location>
</feature>
<keyword evidence="2" id="KW-0297">G-protein coupled receptor</keyword>
<dbReference type="Gene3D" id="1.20.1070.10">
    <property type="entry name" value="Rhodopsin 7-helix transmembrane proteins"/>
    <property type="match status" value="1"/>
</dbReference>
<accession>X2B825</accession>
<keyword evidence="5" id="KW-0812">Transmembrane</keyword>
<evidence type="ECO:0000313" key="8">
    <source>
        <dbReference type="Proteomes" id="UP000014760"/>
    </source>
</evidence>
<dbReference type="Proteomes" id="UP000014760">
    <property type="component" value="Unassembled WGS sequence"/>
</dbReference>
<dbReference type="SUPFAM" id="SSF81321">
    <property type="entry name" value="Family A G protein-coupled receptor-like"/>
    <property type="match status" value="1"/>
</dbReference>
<organism evidence="7 8">
    <name type="scientific">Capitella teleta</name>
    <name type="common">Polychaete worm</name>
    <dbReference type="NCBI Taxonomy" id="283909"/>
    <lineage>
        <taxon>Eukaryota</taxon>
        <taxon>Metazoa</taxon>
        <taxon>Spiralia</taxon>
        <taxon>Lophotrochozoa</taxon>
        <taxon>Annelida</taxon>
        <taxon>Polychaeta</taxon>
        <taxon>Sedentaria</taxon>
        <taxon>Scolecida</taxon>
        <taxon>Capitellidae</taxon>
        <taxon>Capitella</taxon>
    </lineage>
</organism>
<dbReference type="EnsemblMetazoa" id="CapteT70727">
    <property type="protein sequence ID" value="CapteP70727"/>
    <property type="gene ID" value="CapteG70727"/>
</dbReference>
<protein>
    <recommendedName>
        <fullName evidence="9">G-protein coupled receptors family 1 profile domain-containing protein</fullName>
    </recommendedName>
</protein>
<evidence type="ECO:0000256" key="2">
    <source>
        <dbReference type="ARBA" id="ARBA00023040"/>
    </source>
</evidence>
<feature type="signal peptide" evidence="6">
    <location>
        <begin position="1"/>
        <end position="17"/>
    </location>
</feature>
<reference evidence="7" key="3">
    <citation type="submission" date="2015-06" db="UniProtKB">
        <authorList>
            <consortium name="EnsemblMetazoa"/>
        </authorList>
    </citation>
    <scope>IDENTIFICATION</scope>
</reference>
<dbReference type="OMA" id="CMTASHR"/>
<feature type="chain" id="PRO_5047472094" description="G-protein coupled receptors family 1 profile domain-containing protein" evidence="6">
    <location>
        <begin position="18"/>
        <end position="83"/>
    </location>
</feature>
<evidence type="ECO:0000256" key="4">
    <source>
        <dbReference type="ARBA" id="ARBA00023224"/>
    </source>
</evidence>
<evidence type="ECO:0008006" key="9">
    <source>
        <dbReference type="Google" id="ProtNLM"/>
    </source>
</evidence>
<reference evidence="8" key="2">
    <citation type="journal article" date="2013" name="Nature">
        <title>Insights into bilaterian evolution from three spiralian genomes.</title>
        <authorList>
            <person name="Simakov O."/>
            <person name="Marletaz F."/>
            <person name="Cho S.J."/>
            <person name="Edsinger-Gonzales E."/>
            <person name="Havlak P."/>
            <person name="Hellsten U."/>
            <person name="Kuo D.H."/>
            <person name="Larsson T."/>
            <person name="Lv J."/>
            <person name="Arendt D."/>
            <person name="Savage R."/>
            <person name="Osoegawa K."/>
            <person name="de Jong P."/>
            <person name="Grimwood J."/>
            <person name="Chapman J.A."/>
            <person name="Shapiro H."/>
            <person name="Aerts A."/>
            <person name="Otillar R.P."/>
            <person name="Terry A.Y."/>
            <person name="Boore J.L."/>
            <person name="Grigoriev I.V."/>
            <person name="Lindberg D.R."/>
            <person name="Seaver E.C."/>
            <person name="Weisblat D.A."/>
            <person name="Putnam N.H."/>
            <person name="Rokhsar D.S."/>
        </authorList>
    </citation>
    <scope>NUCLEOTIDE SEQUENCE</scope>
    <source>
        <strain evidence="8">I ESC-2004</strain>
    </source>
</reference>
<evidence type="ECO:0000256" key="3">
    <source>
        <dbReference type="ARBA" id="ARBA00023170"/>
    </source>
</evidence>
<keyword evidence="3" id="KW-0675">Receptor</keyword>
<evidence type="ECO:0000313" key="7">
    <source>
        <dbReference type="EnsemblMetazoa" id="CapteP70727"/>
    </source>
</evidence>
<evidence type="ECO:0000256" key="1">
    <source>
        <dbReference type="ARBA" id="ARBA00004141"/>
    </source>
</evidence>
<evidence type="ECO:0000256" key="6">
    <source>
        <dbReference type="SAM" id="SignalP"/>
    </source>
</evidence>
<sequence>MLIVSVCFVLLTSPSCIQLIMQASSFMPTNSAKQDAQRHLLYVITYLMYFTNSAINFFLYCLSGSKFKNGLKEVFGLKNSQQQ</sequence>
<keyword evidence="4" id="KW-0807">Transducer</keyword>
<reference evidence="8" key="1">
    <citation type="submission" date="2012-12" db="EMBL/GenBank/DDBJ databases">
        <authorList>
            <person name="Hellsten U."/>
            <person name="Grimwood J."/>
            <person name="Chapman J.A."/>
            <person name="Shapiro H."/>
            <person name="Aerts A."/>
            <person name="Otillar R.P."/>
            <person name="Terry A.Y."/>
            <person name="Boore J.L."/>
            <person name="Simakov O."/>
            <person name="Marletaz F."/>
            <person name="Cho S.-J."/>
            <person name="Edsinger-Gonzales E."/>
            <person name="Havlak P."/>
            <person name="Kuo D.-H."/>
            <person name="Larsson T."/>
            <person name="Lv J."/>
            <person name="Arendt D."/>
            <person name="Savage R."/>
            <person name="Osoegawa K."/>
            <person name="de Jong P."/>
            <person name="Lindberg D.R."/>
            <person name="Seaver E.C."/>
            <person name="Weisblat D.A."/>
            <person name="Putnam N.H."/>
            <person name="Grigoriev I.V."/>
            <person name="Rokhsar D.S."/>
        </authorList>
    </citation>
    <scope>NUCLEOTIDE SEQUENCE</scope>
    <source>
        <strain evidence="8">I ESC-2004</strain>
    </source>
</reference>
<name>X2B825_CAPTE</name>
<keyword evidence="8" id="KW-1185">Reference proteome</keyword>
<dbReference type="PANTHER" id="PTHR24243:SF230">
    <property type="entry name" value="G-PROTEIN COUPLED RECEPTORS FAMILY 1 PROFILE DOMAIN-CONTAINING PROTEIN"/>
    <property type="match status" value="1"/>
</dbReference>
<evidence type="ECO:0000256" key="5">
    <source>
        <dbReference type="SAM" id="Phobius"/>
    </source>
</evidence>
<comment type="subcellular location">
    <subcellularLocation>
        <location evidence="1">Membrane</location>
        <topology evidence="1">Multi-pass membrane protein</topology>
    </subcellularLocation>
</comment>
<dbReference type="PANTHER" id="PTHR24243">
    <property type="entry name" value="G-PROTEIN COUPLED RECEPTOR"/>
    <property type="match status" value="1"/>
</dbReference>
<dbReference type="HOGENOM" id="CLU_2628896_0_0_1"/>
<proteinExistence type="predicted"/>
<dbReference type="EMBL" id="AMQN01025340">
    <property type="status" value="NOT_ANNOTATED_CDS"/>
    <property type="molecule type" value="Genomic_DNA"/>
</dbReference>
<dbReference type="STRING" id="283909.R7UDT5"/>
<keyword evidence="5" id="KW-1133">Transmembrane helix</keyword>